<keyword evidence="3" id="KW-1185">Reference proteome</keyword>
<dbReference type="EMBL" id="LR904231">
    <property type="protein sequence ID" value="CAD7252681.1"/>
    <property type="molecule type" value="Genomic_DNA"/>
</dbReference>
<evidence type="ECO:0000313" key="2">
    <source>
        <dbReference type="EMBL" id="CAD7252681.1"/>
    </source>
</evidence>
<dbReference type="AlphaFoldDB" id="A0A7R9AF25"/>
<evidence type="ECO:0000313" key="3">
    <source>
        <dbReference type="Proteomes" id="UP000677054"/>
    </source>
</evidence>
<feature type="signal peptide" evidence="1">
    <location>
        <begin position="1"/>
        <end position="17"/>
    </location>
</feature>
<evidence type="ECO:0000256" key="1">
    <source>
        <dbReference type="SAM" id="SignalP"/>
    </source>
</evidence>
<gene>
    <name evidence="2" type="ORF">DSTB1V02_LOCUS12437</name>
</gene>
<organism evidence="2">
    <name type="scientific">Darwinula stevensoni</name>
    <dbReference type="NCBI Taxonomy" id="69355"/>
    <lineage>
        <taxon>Eukaryota</taxon>
        <taxon>Metazoa</taxon>
        <taxon>Ecdysozoa</taxon>
        <taxon>Arthropoda</taxon>
        <taxon>Crustacea</taxon>
        <taxon>Oligostraca</taxon>
        <taxon>Ostracoda</taxon>
        <taxon>Podocopa</taxon>
        <taxon>Podocopida</taxon>
        <taxon>Darwinulocopina</taxon>
        <taxon>Darwinuloidea</taxon>
        <taxon>Darwinulidae</taxon>
        <taxon>Darwinula</taxon>
    </lineage>
</organism>
<dbReference type="EMBL" id="CAJPEV010004714">
    <property type="protein sequence ID" value="CAG0902203.1"/>
    <property type="molecule type" value="Genomic_DNA"/>
</dbReference>
<reference evidence="2" key="1">
    <citation type="submission" date="2020-11" db="EMBL/GenBank/DDBJ databases">
        <authorList>
            <person name="Tran Van P."/>
        </authorList>
    </citation>
    <scope>NUCLEOTIDE SEQUENCE</scope>
</reference>
<proteinExistence type="predicted"/>
<protein>
    <submittedName>
        <fullName evidence="2">Uncharacterized protein</fullName>
    </submittedName>
</protein>
<sequence>MKFFSRSIALLLGVVGGIDEGRFQKHRVKQRIKIPLQSVTGTPHVLPRMWCAMKCVKVDTCVEFSVEPTGNAGEFECRMGDMRSLKEAAPDSDFFAIYPDGSSFFFSDTDWSNADCTNYEARCSAGGGRVFSPNPASRLYLFESLMKKIKYPALYGSCPASTGECHVFIGMKYAGIPDTYRFPDGSTADVAELATWGRNGLANANNDPNHVQYYHHNGDYVSEFWLMWCLRPSAVLCEFPYP</sequence>
<feature type="chain" id="PRO_5036209859" evidence="1">
    <location>
        <begin position="18"/>
        <end position="242"/>
    </location>
</feature>
<name>A0A7R9AF25_9CRUS</name>
<dbReference type="Proteomes" id="UP000677054">
    <property type="component" value="Unassembled WGS sequence"/>
</dbReference>
<keyword evidence="1" id="KW-0732">Signal</keyword>
<accession>A0A7R9AF25</accession>